<name>A0A9Q8ZIK3_CURCL</name>
<sequence>MATTQTAPVALPRVAITYCTQCRWMLRAAYFGQELLSTFGMQIGEIALIPATGGLFTVELTYLPSAEEGKTAEVTKVLLWDRKAEGGFPETKVLKQKVRDCIDPSRDLGHSDKHGKKKDHNAVEPNKATEEQKTVEESKGTEKETTGRDNEAKKEEEIVQEKTIENAVEKEKAVKGGEQEENNGVELKRNPDGTIFQALQRRSLITNILGLKLYPFGMTTPSASRTDSRQVEIPAWWIAQRKPLAVVWPIRAWPPRKSLYPLPHEPCHQPNIIELFIPTPAEVARQDSFRWHITTRNFFAFLLGKPLVGDHMGQAFVDLQERLHLFRSDHPNNVQDFLSYAEDQGYRDLVECTDYALASLFYAEHYKLRDVWVDAFAHCVGMYDSLALSPEFSPISKLTKALITRAHREVDAHLKRVSTALSTFLQKDFSPAYLGLTDAARSHLDRFRRFLHTFYTDKFGYWPPPRGVTFPKALYKSMFYDFKSLYDYLVDTTSTADISSQKPASGGICVLQNVLNFDKRQNFTSLPHPLPLLPTYVSPSKKSESHRPLRQLTLSSQHQRTHQLHTMSGALMAATNILDPQVTNSKIVQAYIQFERDHAINTCRREEKITVMDARKIRWLLIYGTLQYLVSALRAPKQVRDSESSDYPLCYVADPIGSKTDTADSTPLPTPSPSISQAIDQYISESQCSSVSIEPDCQREDYFTPKNMSRRGSMEVSPLRVSRPLRPTSVLSLPQLSLSARSSRRNSVTAPPTRPKVARVYSDDTLTDSVKTTPTPTNPPLPAVYSDQSPSPVLSRSGSETSWFRSRTPSASQSSQASIRSTDTYPRTPLLEYSQLSQSAKALSLLGIGEPPSRSDSTSSMGSSLWSEGTSAASSESSACDERSKMSDAEESGLLGGLVPIATPIDSPTTTPTLLSPKSQAHPSKRQECRQNGLQFGFNNKESELQHDAHAIGVAVSTPSSNPYVPSNTQPAYAAVKTPSLVPEKRPVLIRSMSTPDTIPLASKSSLNTAETAKGSYWEQYKTIVQQGERLRANTESRSGSATPTPIKVPLSRLSKPSNEDNRGVKSERRLSYLWRR</sequence>
<evidence type="ECO:0000256" key="2">
    <source>
        <dbReference type="SAM" id="MobiDB-lite"/>
    </source>
</evidence>
<dbReference type="NCBIfam" id="TIGR02174">
    <property type="entry name" value="CXXU_selWTH"/>
    <property type="match status" value="1"/>
</dbReference>
<keyword evidence="5" id="KW-1185">Reference proteome</keyword>
<proteinExistence type="predicted"/>
<dbReference type="PANTHER" id="PTHR39601">
    <property type="entry name" value="CHORIOGENIN HMINOR"/>
    <property type="match status" value="1"/>
</dbReference>
<feature type="compositionally biased region" description="Polar residues" evidence="2">
    <location>
        <begin position="786"/>
        <end position="805"/>
    </location>
</feature>
<feature type="region of interest" description="Disordered" evidence="2">
    <location>
        <begin position="700"/>
        <end position="721"/>
    </location>
</feature>
<dbReference type="Gene3D" id="3.40.30.10">
    <property type="entry name" value="Glutaredoxin"/>
    <property type="match status" value="1"/>
</dbReference>
<feature type="compositionally biased region" description="Low complexity" evidence="2">
    <location>
        <begin position="806"/>
        <end position="822"/>
    </location>
</feature>
<feature type="domain" description="DUF8004" evidence="3">
    <location>
        <begin position="334"/>
        <end position="425"/>
    </location>
</feature>
<feature type="compositionally biased region" description="Basic and acidic residues" evidence="2">
    <location>
        <begin position="1058"/>
        <end position="1071"/>
    </location>
</feature>
<accession>A0A9Q8ZIK3</accession>
<feature type="region of interest" description="Disordered" evidence="2">
    <location>
        <begin position="104"/>
        <end position="164"/>
    </location>
</feature>
<dbReference type="OrthoDB" id="4114825at2759"/>
<feature type="region of interest" description="Disordered" evidence="2">
    <location>
        <begin position="1032"/>
        <end position="1077"/>
    </location>
</feature>
<dbReference type="InterPro" id="IPR036249">
    <property type="entry name" value="Thioredoxin-like_sf"/>
</dbReference>
<reference evidence="4" key="1">
    <citation type="submission" date="2021-12" db="EMBL/GenBank/DDBJ databases">
        <title>Curvularia clavata genome.</title>
        <authorList>
            <person name="Cao Y."/>
        </authorList>
    </citation>
    <scope>NUCLEOTIDE SEQUENCE</scope>
    <source>
        <strain evidence="4">Yc1106</strain>
    </source>
</reference>
<feature type="region of interest" description="Disordered" evidence="2">
    <location>
        <begin position="847"/>
        <end position="928"/>
    </location>
</feature>
<evidence type="ECO:0000313" key="4">
    <source>
        <dbReference type="EMBL" id="USP82622.1"/>
    </source>
</evidence>
<evidence type="ECO:0000259" key="3">
    <source>
        <dbReference type="Pfam" id="PF26013"/>
    </source>
</evidence>
<keyword evidence="1" id="KW-0676">Redox-active center</keyword>
<dbReference type="InterPro" id="IPR058317">
    <property type="entry name" value="DUF8004"/>
</dbReference>
<dbReference type="InterPro" id="IPR011893">
    <property type="entry name" value="Selenoprotein_Rdx-typ"/>
</dbReference>
<dbReference type="Proteomes" id="UP001056012">
    <property type="component" value="Chromosome 8"/>
</dbReference>
<protein>
    <recommendedName>
        <fullName evidence="3">DUF8004 domain-containing protein</fullName>
    </recommendedName>
</protein>
<evidence type="ECO:0000256" key="1">
    <source>
        <dbReference type="ARBA" id="ARBA00023284"/>
    </source>
</evidence>
<dbReference type="Pfam" id="PF26013">
    <property type="entry name" value="DUF8004"/>
    <property type="match status" value="1"/>
</dbReference>
<dbReference type="SUPFAM" id="SSF52833">
    <property type="entry name" value="Thioredoxin-like"/>
    <property type="match status" value="1"/>
</dbReference>
<feature type="compositionally biased region" description="Low complexity" evidence="2">
    <location>
        <begin position="900"/>
        <end position="917"/>
    </location>
</feature>
<organism evidence="4 5">
    <name type="scientific">Curvularia clavata</name>
    <dbReference type="NCBI Taxonomy" id="95742"/>
    <lineage>
        <taxon>Eukaryota</taxon>
        <taxon>Fungi</taxon>
        <taxon>Dikarya</taxon>
        <taxon>Ascomycota</taxon>
        <taxon>Pezizomycotina</taxon>
        <taxon>Dothideomycetes</taxon>
        <taxon>Pleosporomycetidae</taxon>
        <taxon>Pleosporales</taxon>
        <taxon>Pleosporineae</taxon>
        <taxon>Pleosporaceae</taxon>
        <taxon>Curvularia</taxon>
    </lineage>
</organism>
<dbReference type="PANTHER" id="PTHR39601:SF1">
    <property type="entry name" value="CHORIOGENIN HMINOR"/>
    <property type="match status" value="1"/>
</dbReference>
<feature type="compositionally biased region" description="Basic and acidic residues" evidence="2">
    <location>
        <begin position="127"/>
        <end position="164"/>
    </location>
</feature>
<gene>
    <name evidence="4" type="ORF">yc1106_09896</name>
</gene>
<feature type="compositionally biased region" description="Low complexity" evidence="2">
    <location>
        <begin position="736"/>
        <end position="747"/>
    </location>
</feature>
<dbReference type="EMBL" id="CP089281">
    <property type="protein sequence ID" value="USP82622.1"/>
    <property type="molecule type" value="Genomic_DNA"/>
</dbReference>
<evidence type="ECO:0000313" key="5">
    <source>
        <dbReference type="Proteomes" id="UP001056012"/>
    </source>
</evidence>
<dbReference type="Pfam" id="PF10262">
    <property type="entry name" value="Rdx"/>
    <property type="match status" value="1"/>
</dbReference>
<dbReference type="VEuPathDB" id="FungiDB:yc1106_09896"/>
<dbReference type="AlphaFoldDB" id="A0A9Q8ZIK3"/>
<feature type="compositionally biased region" description="Low complexity" evidence="2">
    <location>
        <begin position="854"/>
        <end position="878"/>
    </location>
</feature>
<feature type="region of interest" description="Disordered" evidence="2">
    <location>
        <begin position="736"/>
        <end position="822"/>
    </location>
</feature>